<evidence type="ECO:0000256" key="3">
    <source>
        <dbReference type="RuleBase" id="RU363015"/>
    </source>
</evidence>
<dbReference type="InterPro" id="IPR031100">
    <property type="entry name" value="LOG_fam"/>
</dbReference>
<gene>
    <name evidence="4" type="ORF">SAMN06265218_105150</name>
</gene>
<dbReference type="PANTHER" id="PTHR31223">
    <property type="entry name" value="LOG FAMILY PROTEIN YJL055W"/>
    <property type="match status" value="1"/>
</dbReference>
<comment type="similarity">
    <text evidence="2 3">Belongs to the LOG family.</text>
</comment>
<dbReference type="Pfam" id="PF03641">
    <property type="entry name" value="Lysine_decarbox"/>
    <property type="match status" value="1"/>
</dbReference>
<dbReference type="InterPro" id="IPR005269">
    <property type="entry name" value="LOG"/>
</dbReference>
<dbReference type="NCBIfam" id="TIGR00730">
    <property type="entry name" value="Rossman fold protein, TIGR00730 family"/>
    <property type="match status" value="1"/>
</dbReference>
<dbReference type="OrthoDB" id="9801098at2"/>
<dbReference type="GO" id="GO:0008714">
    <property type="term" value="F:AMP nucleosidase activity"/>
    <property type="evidence" value="ECO:0007669"/>
    <property type="project" value="UniProtKB-EC"/>
</dbReference>
<evidence type="ECO:0000256" key="1">
    <source>
        <dbReference type="ARBA" id="ARBA00000274"/>
    </source>
</evidence>
<dbReference type="EMBL" id="FXTH01000005">
    <property type="protein sequence ID" value="SMO55651.1"/>
    <property type="molecule type" value="Genomic_DNA"/>
</dbReference>
<keyword evidence="3" id="KW-0378">Hydrolase</keyword>
<dbReference type="Gene3D" id="3.40.50.450">
    <property type="match status" value="1"/>
</dbReference>
<dbReference type="GO" id="GO:0009691">
    <property type="term" value="P:cytokinin biosynthetic process"/>
    <property type="evidence" value="ECO:0007669"/>
    <property type="project" value="UniProtKB-UniRule"/>
</dbReference>
<dbReference type="PANTHER" id="PTHR31223:SF70">
    <property type="entry name" value="LOG FAMILY PROTEIN YJL055W"/>
    <property type="match status" value="1"/>
</dbReference>
<evidence type="ECO:0000313" key="5">
    <source>
        <dbReference type="Proteomes" id="UP000317593"/>
    </source>
</evidence>
<sequence>MLEKICVYCGSSPGKRTYYRDGARKLAKLFVQKDIELVYGGASVGVMGALADGVLEAGGRVTGIIPEDLVRKEVAHNKLTDLHVVASMHERKAQMADLSDAFIALPGGLGTLEELFEIVTWSQLGLHRKPIGLINVSGYYDQLASFLDHAVAEQFVKIEHRNLLMIEKDPEELISNFENYKAPDTEKWISSDST</sequence>
<evidence type="ECO:0000256" key="2">
    <source>
        <dbReference type="ARBA" id="ARBA00006763"/>
    </source>
</evidence>
<name>A0A521CA15_9BACT</name>
<comment type="catalytic activity">
    <reaction evidence="1">
        <text>AMP + H2O = D-ribose 5-phosphate + adenine</text>
        <dbReference type="Rhea" id="RHEA:20129"/>
        <dbReference type="ChEBI" id="CHEBI:15377"/>
        <dbReference type="ChEBI" id="CHEBI:16708"/>
        <dbReference type="ChEBI" id="CHEBI:78346"/>
        <dbReference type="ChEBI" id="CHEBI:456215"/>
        <dbReference type="EC" id="3.2.2.4"/>
    </reaction>
</comment>
<protein>
    <recommendedName>
        <fullName evidence="3">Cytokinin riboside 5'-monophosphate phosphoribohydrolase</fullName>
        <ecNumber evidence="3">3.2.2.n1</ecNumber>
    </recommendedName>
</protein>
<keyword evidence="5" id="KW-1185">Reference proteome</keyword>
<dbReference type="GO" id="GO:0005829">
    <property type="term" value="C:cytosol"/>
    <property type="evidence" value="ECO:0007669"/>
    <property type="project" value="TreeGrafter"/>
</dbReference>
<evidence type="ECO:0000313" key="4">
    <source>
        <dbReference type="EMBL" id="SMO55651.1"/>
    </source>
</evidence>
<reference evidence="4 5" key="1">
    <citation type="submission" date="2017-05" db="EMBL/GenBank/DDBJ databases">
        <authorList>
            <person name="Varghese N."/>
            <person name="Submissions S."/>
        </authorList>
    </citation>
    <scope>NUCLEOTIDE SEQUENCE [LARGE SCALE GENOMIC DNA]</scope>
    <source>
        <strain evidence="4 5">DSM 21194</strain>
    </source>
</reference>
<dbReference type="AlphaFoldDB" id="A0A521CA15"/>
<proteinExistence type="inferred from homology"/>
<accession>A0A521CA15</accession>
<organism evidence="4 5">
    <name type="scientific">Fodinibius sediminis</name>
    <dbReference type="NCBI Taxonomy" id="1214077"/>
    <lineage>
        <taxon>Bacteria</taxon>
        <taxon>Pseudomonadati</taxon>
        <taxon>Balneolota</taxon>
        <taxon>Balneolia</taxon>
        <taxon>Balneolales</taxon>
        <taxon>Balneolaceae</taxon>
        <taxon>Fodinibius</taxon>
    </lineage>
</organism>
<keyword evidence="3" id="KW-0203">Cytokinin biosynthesis</keyword>
<dbReference type="Proteomes" id="UP000317593">
    <property type="component" value="Unassembled WGS sequence"/>
</dbReference>
<dbReference type="EC" id="3.2.2.n1" evidence="3"/>
<dbReference type="RefSeq" id="WP_142713903.1">
    <property type="nucleotide sequence ID" value="NZ_FXTH01000005.1"/>
</dbReference>
<dbReference type="SUPFAM" id="SSF102405">
    <property type="entry name" value="MCP/YpsA-like"/>
    <property type="match status" value="1"/>
</dbReference>